<evidence type="ECO:0000313" key="2">
    <source>
        <dbReference type="EMBL" id="MBP2357563.1"/>
    </source>
</evidence>
<keyword evidence="3" id="KW-1185">Reference proteome</keyword>
<comment type="caution">
    <text evidence="2">The sequence shown here is derived from an EMBL/GenBank/DDBJ whole genome shotgun (WGS) entry which is preliminary data.</text>
</comment>
<organism evidence="2 3">
    <name type="scientific">Kribbella aluminosa</name>
    <dbReference type="NCBI Taxonomy" id="416017"/>
    <lineage>
        <taxon>Bacteria</taxon>
        <taxon>Bacillati</taxon>
        <taxon>Actinomycetota</taxon>
        <taxon>Actinomycetes</taxon>
        <taxon>Propionibacteriales</taxon>
        <taxon>Kribbellaceae</taxon>
        <taxon>Kribbella</taxon>
    </lineage>
</organism>
<reference evidence="2 3" key="1">
    <citation type="submission" date="2021-03" db="EMBL/GenBank/DDBJ databases">
        <title>Sequencing the genomes of 1000 actinobacteria strains.</title>
        <authorList>
            <person name="Klenk H.-P."/>
        </authorList>
    </citation>
    <scope>NUCLEOTIDE SEQUENCE [LARGE SCALE GENOMIC DNA]</scope>
    <source>
        <strain evidence="2 3">DSM 18824</strain>
    </source>
</reference>
<gene>
    <name evidence="2" type="ORF">JOF29_008673</name>
</gene>
<sequence>MADVVVVGLGAFGSAAPGADRDRADAAAEKLREQGDDPTAC</sequence>
<dbReference type="RefSeq" id="WP_281067479.1">
    <property type="nucleotide sequence ID" value="NZ_BAAAVU010000018.1"/>
</dbReference>
<feature type="compositionally biased region" description="Basic and acidic residues" evidence="1">
    <location>
        <begin position="19"/>
        <end position="35"/>
    </location>
</feature>
<accession>A0ABS4V171</accession>
<evidence type="ECO:0000313" key="3">
    <source>
        <dbReference type="Proteomes" id="UP000755585"/>
    </source>
</evidence>
<evidence type="ECO:0000256" key="1">
    <source>
        <dbReference type="SAM" id="MobiDB-lite"/>
    </source>
</evidence>
<protein>
    <submittedName>
        <fullName evidence="2">Uncharacterized protein</fullName>
    </submittedName>
</protein>
<proteinExistence type="predicted"/>
<feature type="region of interest" description="Disordered" evidence="1">
    <location>
        <begin position="16"/>
        <end position="41"/>
    </location>
</feature>
<dbReference type="EMBL" id="JAGINT010000002">
    <property type="protein sequence ID" value="MBP2357563.1"/>
    <property type="molecule type" value="Genomic_DNA"/>
</dbReference>
<name>A0ABS4V171_9ACTN</name>
<dbReference type="Proteomes" id="UP000755585">
    <property type="component" value="Unassembled WGS sequence"/>
</dbReference>